<proteinExistence type="predicted"/>
<dbReference type="Proteomes" id="UP000264702">
    <property type="component" value="Unassembled WGS sequence"/>
</dbReference>
<dbReference type="AlphaFoldDB" id="A0A372ISK4"/>
<dbReference type="InterPro" id="IPR019109">
    <property type="entry name" value="MamF_MmsF"/>
</dbReference>
<comment type="subcellular location">
    <subcellularLocation>
        <location evidence="1">Membrane</location>
        <topology evidence="1">Multi-pass membrane protein</topology>
    </subcellularLocation>
</comment>
<evidence type="ECO:0000256" key="5">
    <source>
        <dbReference type="SAM" id="Phobius"/>
    </source>
</evidence>
<gene>
    <name evidence="6" type="ORF">D0Y96_03770</name>
</gene>
<dbReference type="PANTHER" id="PTHR36460">
    <property type="entry name" value="UPF0132 DOMAIN PROTEIN (AFU_ORTHOLOGUE AFUA_3G10255)"/>
    <property type="match status" value="1"/>
</dbReference>
<dbReference type="Pfam" id="PF09685">
    <property type="entry name" value="MamF_MmsF"/>
    <property type="match status" value="1"/>
</dbReference>
<evidence type="ECO:0000313" key="6">
    <source>
        <dbReference type="EMBL" id="RFU17917.1"/>
    </source>
</evidence>
<evidence type="ECO:0000256" key="3">
    <source>
        <dbReference type="ARBA" id="ARBA00022989"/>
    </source>
</evidence>
<organism evidence="6 7">
    <name type="scientific">Paracidobacterium acidisoli</name>
    <dbReference type="NCBI Taxonomy" id="2303751"/>
    <lineage>
        <taxon>Bacteria</taxon>
        <taxon>Pseudomonadati</taxon>
        <taxon>Acidobacteriota</taxon>
        <taxon>Terriglobia</taxon>
        <taxon>Terriglobales</taxon>
        <taxon>Acidobacteriaceae</taxon>
        <taxon>Paracidobacterium</taxon>
    </lineage>
</organism>
<evidence type="ECO:0000256" key="1">
    <source>
        <dbReference type="ARBA" id="ARBA00004141"/>
    </source>
</evidence>
<sequence length="128" mass="13779">MPPPAPAATASGLSDNGAGALSYLLGLITGILFLVLDPYKNSRFVRFHAFQSIFFNIAWICFWIGWSVIGFILTAITKGLFAFILLPVNLLIGLGGLVLWIWLMFSASQGKTPRLPVIGNLAAKQAGL</sequence>
<keyword evidence="2 5" id="KW-0812">Transmembrane</keyword>
<keyword evidence="7" id="KW-1185">Reference proteome</keyword>
<dbReference type="EMBL" id="QVQT01000002">
    <property type="protein sequence ID" value="RFU17917.1"/>
    <property type="molecule type" value="Genomic_DNA"/>
</dbReference>
<keyword evidence="3 5" id="KW-1133">Transmembrane helix</keyword>
<reference evidence="6 7" key="1">
    <citation type="submission" date="2018-08" db="EMBL/GenBank/DDBJ databases">
        <title>Acidipila sp. 4G-K13, an acidobacterium isolated from forest soil.</title>
        <authorList>
            <person name="Gao Z.-H."/>
            <person name="Qiu L.-H."/>
        </authorList>
    </citation>
    <scope>NUCLEOTIDE SEQUENCE [LARGE SCALE GENOMIC DNA]</scope>
    <source>
        <strain evidence="6 7">4G-K13</strain>
    </source>
</reference>
<evidence type="ECO:0000256" key="2">
    <source>
        <dbReference type="ARBA" id="ARBA00022692"/>
    </source>
</evidence>
<name>A0A372ISK4_9BACT</name>
<dbReference type="PANTHER" id="PTHR36460:SF1">
    <property type="entry name" value="UPF0132 DOMAIN PROTEIN (AFU_ORTHOLOGUE AFUA_3G10255)"/>
    <property type="match status" value="1"/>
</dbReference>
<keyword evidence="4 5" id="KW-0472">Membrane</keyword>
<evidence type="ECO:0000313" key="7">
    <source>
        <dbReference type="Proteomes" id="UP000264702"/>
    </source>
</evidence>
<dbReference type="GO" id="GO:0016020">
    <property type="term" value="C:membrane"/>
    <property type="evidence" value="ECO:0007669"/>
    <property type="project" value="UniProtKB-SubCell"/>
</dbReference>
<comment type="caution">
    <text evidence="6">The sequence shown here is derived from an EMBL/GenBank/DDBJ whole genome shotgun (WGS) entry which is preliminary data.</text>
</comment>
<evidence type="ECO:0000256" key="4">
    <source>
        <dbReference type="ARBA" id="ARBA00023136"/>
    </source>
</evidence>
<feature type="transmembrane region" description="Helical" evidence="5">
    <location>
        <begin position="57"/>
        <end position="76"/>
    </location>
</feature>
<feature type="transmembrane region" description="Helical" evidence="5">
    <location>
        <begin position="82"/>
        <end position="105"/>
    </location>
</feature>
<protein>
    <submittedName>
        <fullName evidence="6">DUF4870 domain-containing protein</fullName>
    </submittedName>
</protein>
<feature type="transmembrane region" description="Helical" evidence="5">
    <location>
        <begin position="20"/>
        <end position="36"/>
    </location>
</feature>
<accession>A0A372ISK4</accession>